<organism evidence="1 2">
    <name type="scientific">Elysia crispata</name>
    <name type="common">lettuce slug</name>
    <dbReference type="NCBI Taxonomy" id="231223"/>
    <lineage>
        <taxon>Eukaryota</taxon>
        <taxon>Metazoa</taxon>
        <taxon>Spiralia</taxon>
        <taxon>Lophotrochozoa</taxon>
        <taxon>Mollusca</taxon>
        <taxon>Gastropoda</taxon>
        <taxon>Heterobranchia</taxon>
        <taxon>Euthyneura</taxon>
        <taxon>Panpulmonata</taxon>
        <taxon>Sacoglossa</taxon>
        <taxon>Placobranchoidea</taxon>
        <taxon>Plakobranchidae</taxon>
        <taxon>Elysia</taxon>
    </lineage>
</organism>
<keyword evidence="2" id="KW-1185">Reference proteome</keyword>
<accession>A0AAE0YCD7</accession>
<dbReference type="Proteomes" id="UP001283361">
    <property type="component" value="Unassembled WGS sequence"/>
</dbReference>
<dbReference type="EMBL" id="JAWDGP010006471">
    <property type="protein sequence ID" value="KAK3740383.1"/>
    <property type="molecule type" value="Genomic_DNA"/>
</dbReference>
<evidence type="ECO:0000313" key="1">
    <source>
        <dbReference type="EMBL" id="KAK3740383.1"/>
    </source>
</evidence>
<proteinExistence type="predicted"/>
<protein>
    <submittedName>
        <fullName evidence="1">Uncharacterized protein</fullName>
    </submittedName>
</protein>
<evidence type="ECO:0000313" key="2">
    <source>
        <dbReference type="Proteomes" id="UP001283361"/>
    </source>
</evidence>
<name>A0AAE0YCD7_9GAST</name>
<dbReference type="AlphaFoldDB" id="A0AAE0YCD7"/>
<reference evidence="1" key="1">
    <citation type="journal article" date="2023" name="G3 (Bethesda)">
        <title>A reference genome for the long-term kleptoplast-retaining sea slug Elysia crispata morphotype clarki.</title>
        <authorList>
            <person name="Eastman K.E."/>
            <person name="Pendleton A.L."/>
            <person name="Shaikh M.A."/>
            <person name="Suttiyut T."/>
            <person name="Ogas R."/>
            <person name="Tomko P."/>
            <person name="Gavelis G."/>
            <person name="Widhalm J.R."/>
            <person name="Wisecaver J.H."/>
        </authorList>
    </citation>
    <scope>NUCLEOTIDE SEQUENCE</scope>
    <source>
        <strain evidence="1">ECLA1</strain>
    </source>
</reference>
<comment type="caution">
    <text evidence="1">The sequence shown here is derived from an EMBL/GenBank/DDBJ whole genome shotgun (WGS) entry which is preliminary data.</text>
</comment>
<sequence length="172" mass="19455">MTLGQRLGHKNHLKESNHERLVITHSSSKCARVANSTVLHSRQQTLAVATLGPANYRLAETPWILIVGGNNHSVTVELKESETTERARYVAGLSRFCPRREGTYWVNEVNMMREKRFGFFTNCRHQTERQMPNGKGLKCNHSLDGARTMARGRQPSREAAILSIPLFPSDRS</sequence>
<gene>
    <name evidence="1" type="ORF">RRG08_004319</name>
</gene>